<dbReference type="OrthoDB" id="294251at2759"/>
<proteinExistence type="predicted"/>
<evidence type="ECO:0000256" key="2">
    <source>
        <dbReference type="SAM" id="MobiDB-lite"/>
    </source>
</evidence>
<dbReference type="SUPFAM" id="SSF47923">
    <property type="entry name" value="Ypt/Rab-GAP domain of gyp1p"/>
    <property type="match status" value="2"/>
</dbReference>
<feature type="region of interest" description="Disordered" evidence="2">
    <location>
        <begin position="355"/>
        <end position="537"/>
    </location>
</feature>
<feature type="compositionally biased region" description="Basic and acidic residues" evidence="2">
    <location>
        <begin position="478"/>
        <end position="488"/>
    </location>
</feature>
<dbReference type="PROSITE" id="PS50086">
    <property type="entry name" value="TBC_RABGAP"/>
    <property type="match status" value="1"/>
</dbReference>
<evidence type="ECO:0000259" key="3">
    <source>
        <dbReference type="PROSITE" id="PS50086"/>
    </source>
</evidence>
<feature type="compositionally biased region" description="Low complexity" evidence="2">
    <location>
        <begin position="420"/>
        <end position="439"/>
    </location>
</feature>
<sequence length="747" mass="82480">MSSLEAEAREDRERAAIVARYDRGHAPGAAIDAWEDPKLEIYHVTDRYGFIHDSRLPDSLSVQEKKQHAHEMERVKKWLDMLKDPDYERRHEQKWASRIYKGIPQRVRGQAWLRLLRVEQQLQRHPGLYDKLRHEARLWSPDARQIDLDVNRTFRDHTMFRERYGIKQQALFHVLVAYSLYNSELGYCQGMSQIAALLLMFMDEEQAFWALSVLMTGELYRMHGLFIHGFPKLLRLQAHHDKIMKKYLPKLKKHLDKHGIDTSIYTLKWFFQCFLDRVPFPLALRLWDAYLLEGEVVLTAGAYMIMRMHRKTLLRLPMEDILDFLQARLPRDFLYDEDTAIHELTRCMSELRSGKLDRAGQPTDVELPRRPLGLPPRPARAAPATATAPAPANAVPLADADSDSSPTAEQASPPPATRVSIRSRPSSPTAPATPVGIIPAPVPPPSPPPASPPPLLRSDGANGVVRPADPLPWSTDGMYRRAEAEQRARRAAGSARHKSAEAGAGDGWAASVERRRRSEGRHSGGGDGGDRRVRPGTWYRQDSSISYRYSDPTTLACYHYQSSSSSRGSGPPPGRRAPPASPLGTEPPRPRAAAASSAHVRARLSVCLCAAHARHAGVDSVWAPVTPASNGLRRPGHLSLTQLSGDEPGSPPTSPPGTVSIYVSGSGGSGRRSPSGSLGSSSRLSLRWSGSSVTSSLERSGPRSRVSVSPAGATLVTIGPAGTDSPPPARRVRRVPILLEASGVELR</sequence>
<feature type="domain" description="Rab-GAP TBC" evidence="3">
    <location>
        <begin position="102"/>
        <end position="294"/>
    </location>
</feature>
<organism evidence="4 5">
    <name type="scientific">Amphibalanus amphitrite</name>
    <name type="common">Striped barnacle</name>
    <name type="synonym">Balanus amphitrite</name>
    <dbReference type="NCBI Taxonomy" id="1232801"/>
    <lineage>
        <taxon>Eukaryota</taxon>
        <taxon>Metazoa</taxon>
        <taxon>Ecdysozoa</taxon>
        <taxon>Arthropoda</taxon>
        <taxon>Crustacea</taxon>
        <taxon>Multicrustacea</taxon>
        <taxon>Cirripedia</taxon>
        <taxon>Thoracica</taxon>
        <taxon>Thoracicalcarea</taxon>
        <taxon>Balanomorpha</taxon>
        <taxon>Balanoidea</taxon>
        <taxon>Balanidae</taxon>
        <taxon>Amphibalaninae</taxon>
        <taxon>Amphibalanus</taxon>
    </lineage>
</organism>
<dbReference type="EMBL" id="VIIS01001935">
    <property type="protein sequence ID" value="KAF0290685.1"/>
    <property type="molecule type" value="Genomic_DNA"/>
</dbReference>
<evidence type="ECO:0000313" key="5">
    <source>
        <dbReference type="Proteomes" id="UP000440578"/>
    </source>
</evidence>
<dbReference type="Pfam" id="PF00566">
    <property type="entry name" value="RabGAP-TBC"/>
    <property type="match status" value="1"/>
</dbReference>
<accession>A0A6A4VAA6</accession>
<keyword evidence="1" id="KW-0343">GTPase activation</keyword>
<feature type="compositionally biased region" description="Low complexity" evidence="2">
    <location>
        <begin position="671"/>
        <end position="692"/>
    </location>
</feature>
<feature type="compositionally biased region" description="Pro residues" evidence="2">
    <location>
        <begin position="570"/>
        <end position="587"/>
    </location>
</feature>
<dbReference type="Gene3D" id="1.10.8.270">
    <property type="entry name" value="putative rabgap domain of human tbc1 domain family member 14 like domains"/>
    <property type="match status" value="1"/>
</dbReference>
<comment type="caution">
    <text evidence="4">The sequence shown here is derived from an EMBL/GenBank/DDBJ whole genome shotgun (WGS) entry which is preliminary data.</text>
</comment>
<keyword evidence="5" id="KW-1185">Reference proteome</keyword>
<evidence type="ECO:0000256" key="1">
    <source>
        <dbReference type="ARBA" id="ARBA00022468"/>
    </source>
</evidence>
<reference evidence="4 5" key="1">
    <citation type="submission" date="2019-07" db="EMBL/GenBank/DDBJ databases">
        <title>Draft genome assembly of a fouling barnacle, Amphibalanus amphitrite (Darwin, 1854): The first reference genome for Thecostraca.</title>
        <authorList>
            <person name="Kim W."/>
        </authorList>
    </citation>
    <scope>NUCLEOTIDE SEQUENCE [LARGE SCALE GENOMIC DNA]</scope>
    <source>
        <strain evidence="4">SNU_AA5</strain>
        <tissue evidence="4">Soma without cirri and trophi</tissue>
    </source>
</reference>
<name>A0A6A4VAA6_AMPAM</name>
<feature type="compositionally biased region" description="Pro residues" evidence="2">
    <location>
        <begin position="440"/>
        <end position="455"/>
    </location>
</feature>
<feature type="region of interest" description="Disordered" evidence="2">
    <location>
        <begin position="560"/>
        <end position="597"/>
    </location>
</feature>
<evidence type="ECO:0000313" key="4">
    <source>
        <dbReference type="EMBL" id="KAF0290685.1"/>
    </source>
</evidence>
<gene>
    <name evidence="4" type="primary">USP6NL_4</name>
    <name evidence="4" type="ORF">FJT64_011124</name>
</gene>
<dbReference type="AlphaFoldDB" id="A0A6A4VAA6"/>
<dbReference type="GO" id="GO:0031267">
    <property type="term" value="F:small GTPase binding"/>
    <property type="evidence" value="ECO:0007669"/>
    <property type="project" value="TreeGrafter"/>
</dbReference>
<dbReference type="Proteomes" id="UP000440578">
    <property type="component" value="Unassembled WGS sequence"/>
</dbReference>
<feature type="compositionally biased region" description="Basic and acidic residues" evidence="2">
    <location>
        <begin position="520"/>
        <end position="533"/>
    </location>
</feature>
<dbReference type="GO" id="GO:0005096">
    <property type="term" value="F:GTPase activator activity"/>
    <property type="evidence" value="ECO:0007669"/>
    <property type="project" value="UniProtKB-KW"/>
</dbReference>
<dbReference type="Gene3D" id="1.10.472.80">
    <property type="entry name" value="Ypt/Rab-GAP domain of gyp1p, domain 3"/>
    <property type="match status" value="1"/>
</dbReference>
<dbReference type="FunFam" id="1.10.472.80:FF:000019">
    <property type="entry name" value="USP6 N-terminal like"/>
    <property type="match status" value="1"/>
</dbReference>
<dbReference type="SMART" id="SM00164">
    <property type="entry name" value="TBC"/>
    <property type="match status" value="1"/>
</dbReference>
<protein>
    <submittedName>
        <fullName evidence="4">USP6 N-terminal-like protein</fullName>
    </submittedName>
</protein>
<dbReference type="InterPro" id="IPR000195">
    <property type="entry name" value="Rab-GAP-TBC_dom"/>
</dbReference>
<dbReference type="FunFam" id="1.10.8.270:FF:000010">
    <property type="entry name" value="Putative USP6 N-terminal-like protein"/>
    <property type="match status" value="1"/>
</dbReference>
<feature type="compositionally biased region" description="Low complexity" evidence="2">
    <location>
        <begin position="379"/>
        <end position="399"/>
    </location>
</feature>
<feature type="region of interest" description="Disordered" evidence="2">
    <location>
        <begin position="630"/>
        <end position="734"/>
    </location>
</feature>
<dbReference type="PANTHER" id="PTHR47219">
    <property type="entry name" value="RAB GTPASE-ACTIVATING PROTEIN 1-LIKE"/>
    <property type="match status" value="1"/>
</dbReference>
<dbReference type="PANTHER" id="PTHR47219:SF19">
    <property type="entry name" value="USP6 N-TERMINAL-LIKE PROTEIN ISOFORM X1"/>
    <property type="match status" value="1"/>
</dbReference>
<dbReference type="InterPro" id="IPR050302">
    <property type="entry name" value="Rab_GAP_TBC_domain"/>
</dbReference>
<dbReference type="EMBL" id="VIIS01001935">
    <property type="protein sequence ID" value="KAF0290686.1"/>
    <property type="molecule type" value="Genomic_DNA"/>
</dbReference>
<dbReference type="InterPro" id="IPR035969">
    <property type="entry name" value="Rab-GAP_TBC_sf"/>
</dbReference>